<evidence type="ECO:0000256" key="1">
    <source>
        <dbReference type="ARBA" id="ARBA00022490"/>
    </source>
</evidence>
<protein>
    <recommendedName>
        <fullName evidence="2">Putative gluconeogenesis factor</fullName>
    </recommendedName>
</protein>
<dbReference type="GO" id="GO:0005737">
    <property type="term" value="C:cytoplasm"/>
    <property type="evidence" value="ECO:0007669"/>
    <property type="project" value="UniProtKB-SubCell"/>
</dbReference>
<dbReference type="PANTHER" id="PTHR30135">
    <property type="entry name" value="UNCHARACTERIZED PROTEIN YVCK-RELATED"/>
    <property type="match status" value="1"/>
</dbReference>
<dbReference type="AlphaFoldDB" id="D4ZKD0"/>
<keyword evidence="4" id="KW-1185">Reference proteome</keyword>
<dbReference type="Gene3D" id="3.40.50.10680">
    <property type="entry name" value="CofD-like domains"/>
    <property type="match status" value="1"/>
</dbReference>
<comment type="function">
    <text evidence="2">Required for morphogenesis under gluconeogenic growth conditions.</text>
</comment>
<keyword evidence="1 2" id="KW-0963">Cytoplasm</keyword>
<dbReference type="CDD" id="cd07187">
    <property type="entry name" value="YvcK_like"/>
    <property type="match status" value="1"/>
</dbReference>
<evidence type="ECO:0000313" key="3">
    <source>
        <dbReference type="EMBL" id="BAJ02129.1"/>
    </source>
</evidence>
<dbReference type="KEGG" id="svo:SVI_2158"/>
<dbReference type="STRING" id="637905.SVI_2158"/>
<name>D4ZKD0_SHEVD</name>
<dbReference type="PANTHER" id="PTHR30135:SF3">
    <property type="entry name" value="GLUCONEOGENESIS FACTOR-RELATED"/>
    <property type="match status" value="1"/>
</dbReference>
<accession>D4ZKD0</accession>
<dbReference type="RefSeq" id="WP_013051434.1">
    <property type="nucleotide sequence ID" value="NC_014012.1"/>
</dbReference>
<proteinExistence type="inferred from homology"/>
<dbReference type="SUPFAM" id="SSF142338">
    <property type="entry name" value="CofD-like"/>
    <property type="match status" value="1"/>
</dbReference>
<dbReference type="Pfam" id="PF01933">
    <property type="entry name" value="CofD"/>
    <property type="match status" value="1"/>
</dbReference>
<evidence type="ECO:0000313" key="4">
    <source>
        <dbReference type="Proteomes" id="UP000002350"/>
    </source>
</evidence>
<comment type="similarity">
    <text evidence="2">Belongs to the gluconeogenesis factor family.</text>
</comment>
<dbReference type="HAMAP" id="MF_00973">
    <property type="entry name" value="Gluconeogen_factor"/>
    <property type="match status" value="1"/>
</dbReference>
<dbReference type="NCBIfam" id="TIGR01826">
    <property type="entry name" value="CofD_related"/>
    <property type="match status" value="1"/>
</dbReference>
<dbReference type="eggNOG" id="COG0391">
    <property type="taxonomic scope" value="Bacteria"/>
</dbReference>
<reference evidence="4" key="1">
    <citation type="journal article" date="2010" name="Mol. Biosyst.">
        <title>Complete genome sequence and comparative analysis of Shewanella violacea, a psychrophilic and piezophilic bacterium from deep sea floor sediments.</title>
        <authorList>
            <person name="Aono E."/>
            <person name="Baba T."/>
            <person name="Ara T."/>
            <person name="Nishi T."/>
            <person name="Nakamichi T."/>
            <person name="Inamoto E."/>
            <person name="Toyonaga H."/>
            <person name="Hasegawa M."/>
            <person name="Takai Y."/>
            <person name="Okumura Y."/>
            <person name="Baba M."/>
            <person name="Tomita M."/>
            <person name="Kato C."/>
            <person name="Oshima T."/>
            <person name="Nakasone K."/>
            <person name="Mori H."/>
        </authorList>
    </citation>
    <scope>NUCLEOTIDE SEQUENCE [LARGE SCALE GENOMIC DNA]</scope>
    <source>
        <strain evidence="4">JCM 10179 / CIP 106290 / LMG 19151 / DSS12</strain>
    </source>
</reference>
<comment type="subcellular location">
    <subcellularLocation>
        <location evidence="2">Cytoplasm</location>
    </subcellularLocation>
</comment>
<dbReference type="InterPro" id="IPR010119">
    <property type="entry name" value="Gluconeogen_factor"/>
</dbReference>
<dbReference type="HOGENOM" id="CLU_044041_2_0_6"/>
<dbReference type="GO" id="GO:0043743">
    <property type="term" value="F:LPPG:FO 2-phospho-L-lactate transferase activity"/>
    <property type="evidence" value="ECO:0007669"/>
    <property type="project" value="InterPro"/>
</dbReference>
<dbReference type="EMBL" id="AP011177">
    <property type="protein sequence ID" value="BAJ02129.1"/>
    <property type="molecule type" value="Genomic_DNA"/>
</dbReference>
<gene>
    <name evidence="3" type="ordered locus">SVI_2158</name>
</gene>
<sequence>MQNNKLNQFENIVAVGGGHGLGRVLSSLSFLGAKLTGVVATTDNGGSTGRLREQQDCIAWGDLRNCLSQLSSRPSIGSLLFEYRFSGENELSGHNLGNLILLALDQLCVRPLEAVNLIRELLNIETKVIPMSEEPTHLVAIEACGNRVFGETSVDGMDTHPMALSLEPMVAATCEACEAVRKADLVILGPGSFLTSIMPPLLLAKFASALNESKAKVILVDNLTREPSSSANFSLQQRIDWCHQILGLKVIDQVLCHSEDSYQDGIISYRPLVSKHHVGLHDKTALADALASMLELDIKQNDILVAV</sequence>
<dbReference type="InterPro" id="IPR002882">
    <property type="entry name" value="CofD"/>
</dbReference>
<dbReference type="Proteomes" id="UP000002350">
    <property type="component" value="Chromosome"/>
</dbReference>
<dbReference type="GO" id="GO:0008360">
    <property type="term" value="P:regulation of cell shape"/>
    <property type="evidence" value="ECO:0007669"/>
    <property type="project" value="UniProtKB-UniRule"/>
</dbReference>
<dbReference type="InterPro" id="IPR038136">
    <property type="entry name" value="CofD-like_dom_sf"/>
</dbReference>
<dbReference type="OrthoDB" id="5413830at2"/>
<evidence type="ECO:0000256" key="2">
    <source>
        <dbReference type="HAMAP-Rule" id="MF_00973"/>
    </source>
</evidence>
<organism evidence="3 4">
    <name type="scientific">Shewanella violacea (strain JCM 10179 / CIP 106290 / LMG 19151 / DSS12)</name>
    <dbReference type="NCBI Taxonomy" id="637905"/>
    <lineage>
        <taxon>Bacteria</taxon>
        <taxon>Pseudomonadati</taxon>
        <taxon>Pseudomonadota</taxon>
        <taxon>Gammaproteobacteria</taxon>
        <taxon>Alteromonadales</taxon>
        <taxon>Shewanellaceae</taxon>
        <taxon>Shewanella</taxon>
    </lineage>
</organism>